<sequence length="401" mass="45680">MKRFIYVSALALSLFCSCETGVEEWNPTGPQTPPPSQEVVDYAARGYEVFELVQEYYKTGNLYRENFPVQSGDGTYSFLWPYNCLTTGAAFLTDLEYDVDYKTLIDGLSYYWMESNGQHQVAGYGSSTDGTAGRADRFYDDNSIVGISLLEAYERLNDEAYLNRAGQIVDFLKSGKDDIFGGGIWWNESLKNVAGNESSNKPACANGYAVQFLLKYYEVCPQERKEEVLAFAKELYEWIKTNLRDNTDNCYWNSKDASGTINKTKWTYNVGVMIQNGVCLYKITNDENYLNEAKASAQGAYGVFVRSVNGIGLAYPDHDPWFNTKLLRAYIDIAPYDPNVKQYIDVYANYINYAYEHARTQEGFFYEDWTGKDPKRASQLLMQDAVIESYAVLALYYNSQL</sequence>
<keyword evidence="1" id="KW-0732">Signal</keyword>
<reference evidence="2 3" key="1">
    <citation type="submission" date="2018-08" db="EMBL/GenBank/DDBJ databases">
        <title>A genome reference for cultivated species of the human gut microbiota.</title>
        <authorList>
            <person name="Zou Y."/>
            <person name="Xue W."/>
            <person name="Luo G."/>
        </authorList>
    </citation>
    <scope>NUCLEOTIDE SEQUENCE [LARGE SCALE GENOMIC DNA]</scope>
    <source>
        <strain evidence="2 3">AF24-2</strain>
    </source>
</reference>
<dbReference type="InterPro" id="IPR053169">
    <property type="entry name" value="MUG_Protein"/>
</dbReference>
<dbReference type="PANTHER" id="PTHR47791:SF4">
    <property type="entry name" value="(PUTATIVE SECRETED PROTEIN)-RELATED"/>
    <property type="match status" value="1"/>
</dbReference>
<dbReference type="EMBL" id="QRUU01000060">
    <property type="protein sequence ID" value="RGR92998.1"/>
    <property type="molecule type" value="Genomic_DNA"/>
</dbReference>
<organism evidence="2 3">
    <name type="scientific">Phocaeicola coprocola</name>
    <dbReference type="NCBI Taxonomy" id="310298"/>
    <lineage>
        <taxon>Bacteria</taxon>
        <taxon>Pseudomonadati</taxon>
        <taxon>Bacteroidota</taxon>
        <taxon>Bacteroidia</taxon>
        <taxon>Bacteroidales</taxon>
        <taxon>Bacteroidaceae</taxon>
        <taxon>Phocaeicola</taxon>
    </lineage>
</organism>
<dbReference type="InterPro" id="IPR005198">
    <property type="entry name" value="Glyco_hydro_76"/>
</dbReference>
<keyword evidence="3" id="KW-1185">Reference proteome</keyword>
<protein>
    <submittedName>
        <fullName evidence="2">Glycosyltransferase</fullName>
    </submittedName>
</protein>
<dbReference type="SUPFAM" id="SSF48208">
    <property type="entry name" value="Six-hairpin glycosidases"/>
    <property type="match status" value="1"/>
</dbReference>
<dbReference type="PANTHER" id="PTHR47791">
    <property type="entry name" value="MEIOTICALLY UP-REGULATED GENE 191 PROTEIN"/>
    <property type="match status" value="1"/>
</dbReference>
<comment type="caution">
    <text evidence="2">The sequence shown here is derived from an EMBL/GenBank/DDBJ whole genome shotgun (WGS) entry which is preliminary data.</text>
</comment>
<evidence type="ECO:0000313" key="3">
    <source>
        <dbReference type="Proteomes" id="UP000285864"/>
    </source>
</evidence>
<feature type="chain" id="PRO_5019471566" evidence="1">
    <location>
        <begin position="23"/>
        <end position="401"/>
    </location>
</feature>
<dbReference type="InterPro" id="IPR008928">
    <property type="entry name" value="6-hairpin_glycosidase_sf"/>
</dbReference>
<dbReference type="PROSITE" id="PS51257">
    <property type="entry name" value="PROKAR_LIPOPROTEIN"/>
    <property type="match status" value="1"/>
</dbReference>
<gene>
    <name evidence="2" type="ORF">DWY20_11995</name>
</gene>
<dbReference type="GeneID" id="79860050"/>
<dbReference type="PIRSF" id="PIRSF021505">
    <property type="entry name" value="O_gly_hdrol"/>
    <property type="match status" value="1"/>
</dbReference>
<dbReference type="InterPro" id="IPR014512">
    <property type="entry name" value="O_gly_hydro"/>
</dbReference>
<evidence type="ECO:0000313" key="2">
    <source>
        <dbReference type="EMBL" id="RGR92998.1"/>
    </source>
</evidence>
<dbReference type="RefSeq" id="WP_007568472.1">
    <property type="nucleotide sequence ID" value="NZ_CABKNL010000043.1"/>
</dbReference>
<dbReference type="Proteomes" id="UP000285864">
    <property type="component" value="Unassembled WGS sequence"/>
</dbReference>
<name>A0A412GE12_9BACT</name>
<feature type="signal peptide" evidence="1">
    <location>
        <begin position="1"/>
        <end position="22"/>
    </location>
</feature>
<accession>A0A412GE12</accession>
<dbReference type="GO" id="GO:0016740">
    <property type="term" value="F:transferase activity"/>
    <property type="evidence" value="ECO:0007669"/>
    <property type="project" value="UniProtKB-KW"/>
</dbReference>
<evidence type="ECO:0000256" key="1">
    <source>
        <dbReference type="SAM" id="SignalP"/>
    </source>
</evidence>
<keyword evidence="2" id="KW-0808">Transferase</keyword>
<dbReference type="Pfam" id="PF03663">
    <property type="entry name" value="Glyco_hydro_76"/>
    <property type="match status" value="1"/>
</dbReference>
<dbReference type="Gene3D" id="1.50.10.20">
    <property type="match status" value="1"/>
</dbReference>
<proteinExistence type="predicted"/>
<dbReference type="GO" id="GO:0005975">
    <property type="term" value="P:carbohydrate metabolic process"/>
    <property type="evidence" value="ECO:0007669"/>
    <property type="project" value="InterPro"/>
</dbReference>
<dbReference type="AlphaFoldDB" id="A0A412GE12"/>